<sequence>MNMGEGSNVSKSKQVVFTINLDDDCRICLKSLADDRTPVKLLCGHQYHLALQVKISMYVPLVHPLMGGLPTPVRRESILPLIGRQLGAILPNSTRPSTMSQPLMDDFPAPVRRESVLPSVERKFGTILPNSSRSTVVQPLMDGLPAPVRRESVLPSVGRQFDAILPNSARSTVVQPLMDGLPATGQA</sequence>
<name>D7LQ98_ARALL</name>
<organism evidence="2">
    <name type="scientific">Arabidopsis lyrata subsp. lyrata</name>
    <name type="common">Lyre-leaved rock-cress</name>
    <dbReference type="NCBI Taxonomy" id="81972"/>
    <lineage>
        <taxon>Eukaryota</taxon>
        <taxon>Viridiplantae</taxon>
        <taxon>Streptophyta</taxon>
        <taxon>Embryophyta</taxon>
        <taxon>Tracheophyta</taxon>
        <taxon>Spermatophyta</taxon>
        <taxon>Magnoliopsida</taxon>
        <taxon>eudicotyledons</taxon>
        <taxon>Gunneridae</taxon>
        <taxon>Pentapetalae</taxon>
        <taxon>rosids</taxon>
        <taxon>malvids</taxon>
        <taxon>Brassicales</taxon>
        <taxon>Brassicaceae</taxon>
        <taxon>Camelineae</taxon>
        <taxon>Arabidopsis</taxon>
    </lineage>
</organism>
<dbReference type="EMBL" id="GL348717">
    <property type="protein sequence ID" value="EFH53100.1"/>
    <property type="molecule type" value="Genomic_DNA"/>
</dbReference>
<evidence type="ECO:0000313" key="2">
    <source>
        <dbReference type="Proteomes" id="UP000008694"/>
    </source>
</evidence>
<protein>
    <recommendedName>
        <fullName evidence="3">Zinc finger family protein</fullName>
    </recommendedName>
</protein>
<dbReference type="AlphaFoldDB" id="D7LQ98"/>
<keyword evidence="2" id="KW-1185">Reference proteome</keyword>
<reference evidence="2" key="1">
    <citation type="journal article" date="2011" name="Nat. Genet.">
        <title>The Arabidopsis lyrata genome sequence and the basis of rapid genome size change.</title>
        <authorList>
            <person name="Hu T.T."/>
            <person name="Pattyn P."/>
            <person name="Bakker E.G."/>
            <person name="Cao J."/>
            <person name="Cheng J.-F."/>
            <person name="Clark R.M."/>
            <person name="Fahlgren N."/>
            <person name="Fawcett J.A."/>
            <person name="Grimwood J."/>
            <person name="Gundlach H."/>
            <person name="Haberer G."/>
            <person name="Hollister J.D."/>
            <person name="Ossowski S."/>
            <person name="Ottilar R.P."/>
            <person name="Salamov A.A."/>
            <person name="Schneeberger K."/>
            <person name="Spannagl M."/>
            <person name="Wang X."/>
            <person name="Yang L."/>
            <person name="Nasrallah M.E."/>
            <person name="Bergelson J."/>
            <person name="Carrington J.C."/>
            <person name="Gaut B.S."/>
            <person name="Schmutz J."/>
            <person name="Mayer K.F.X."/>
            <person name="Van de Peer Y."/>
            <person name="Grigoriev I.V."/>
            <person name="Nordborg M."/>
            <person name="Weigel D."/>
            <person name="Guo Y.-L."/>
        </authorList>
    </citation>
    <scope>NUCLEOTIDE SEQUENCE [LARGE SCALE GENOMIC DNA]</scope>
    <source>
        <strain evidence="2">cv. MN47</strain>
    </source>
</reference>
<accession>D7LQ98</accession>
<evidence type="ECO:0008006" key="3">
    <source>
        <dbReference type="Google" id="ProtNLM"/>
    </source>
</evidence>
<dbReference type="Gramene" id="scaffold_500243.1">
    <property type="protein sequence ID" value="scaffold_500243.1"/>
    <property type="gene ID" value="scaffold_500243.1"/>
</dbReference>
<dbReference type="SUPFAM" id="SSF57850">
    <property type="entry name" value="RING/U-box"/>
    <property type="match status" value="1"/>
</dbReference>
<evidence type="ECO:0000313" key="1">
    <source>
        <dbReference type="EMBL" id="EFH53100.1"/>
    </source>
</evidence>
<dbReference type="HOGENOM" id="CLU_1449556_0_0_1"/>
<dbReference type="CDD" id="cd16448">
    <property type="entry name" value="RING-H2"/>
    <property type="match status" value="1"/>
</dbReference>
<dbReference type="Proteomes" id="UP000008694">
    <property type="component" value="Unassembled WGS sequence"/>
</dbReference>
<proteinExistence type="predicted"/>
<gene>
    <name evidence="1" type="ORF">ARALYDRAFT_904539</name>
</gene>